<feature type="signal peptide" evidence="1">
    <location>
        <begin position="1"/>
        <end position="19"/>
    </location>
</feature>
<keyword evidence="3" id="KW-1185">Reference proteome</keyword>
<proteinExistence type="predicted"/>
<dbReference type="SUPFAM" id="SSF88874">
    <property type="entry name" value="Receptor-binding domain of short tail fibre protein gp12"/>
    <property type="match status" value="1"/>
</dbReference>
<evidence type="ECO:0000256" key="1">
    <source>
        <dbReference type="SAM" id="SignalP"/>
    </source>
</evidence>
<sequence length="236" mass="24593">MKKYILTVILIILYNKTQAQTGINTNTPTKTMDVNGEVRIRTIPATGSAGKSILTSDPDGNLYKLDNIAAGKIGDVKSSLAALDHSGWYLMNGRNISTLPVNARNNAIGIGISTAIPNAADRMVRTIAAGQTVGTVSGSNSIILTPANIPAYTLAAATLNPSGAHAHSVTDFYTIANGFGIETGAGYWFSLTSRVVTTAVSGSHNHSVAAATGGSSQPLNILPEYLVVNTFIYLGQ</sequence>
<comment type="caution">
    <text evidence="2">The sequence shown here is derived from an EMBL/GenBank/DDBJ whole genome shotgun (WGS) entry which is preliminary data.</text>
</comment>
<dbReference type="RefSeq" id="WP_147297004.1">
    <property type="nucleotide sequence ID" value="NZ_JAVDQS010000001.1"/>
</dbReference>
<feature type="chain" id="PRO_5046706912" evidence="1">
    <location>
        <begin position="20"/>
        <end position="236"/>
    </location>
</feature>
<keyword evidence="1" id="KW-0732">Signal</keyword>
<accession>A0ABU1L8V3</accession>
<reference evidence="2 3" key="1">
    <citation type="submission" date="2023-07" db="EMBL/GenBank/DDBJ databases">
        <title>Sorghum-associated microbial communities from plants grown in Nebraska, USA.</title>
        <authorList>
            <person name="Schachtman D."/>
        </authorList>
    </citation>
    <scope>NUCLEOTIDE SEQUENCE [LARGE SCALE GENOMIC DNA]</scope>
    <source>
        <strain evidence="2 3">DS1709</strain>
    </source>
</reference>
<evidence type="ECO:0000313" key="2">
    <source>
        <dbReference type="EMBL" id="MDR6403144.1"/>
    </source>
</evidence>
<organism evidence="2 3">
    <name type="scientific">Chryseobacterium geocarposphaerae</name>
    <dbReference type="NCBI Taxonomy" id="1416776"/>
    <lineage>
        <taxon>Bacteria</taxon>
        <taxon>Pseudomonadati</taxon>
        <taxon>Bacteroidota</taxon>
        <taxon>Flavobacteriia</taxon>
        <taxon>Flavobacteriales</taxon>
        <taxon>Weeksellaceae</taxon>
        <taxon>Chryseobacterium group</taxon>
        <taxon>Chryseobacterium</taxon>
    </lineage>
</organism>
<dbReference type="Proteomes" id="UP001184853">
    <property type="component" value="Unassembled WGS sequence"/>
</dbReference>
<gene>
    <name evidence="2" type="ORF">J2781_000048</name>
</gene>
<dbReference type="EMBL" id="JAVDQS010000001">
    <property type="protein sequence ID" value="MDR6403144.1"/>
    <property type="molecule type" value="Genomic_DNA"/>
</dbReference>
<evidence type="ECO:0000313" key="3">
    <source>
        <dbReference type="Proteomes" id="UP001184853"/>
    </source>
</evidence>
<name>A0ABU1L8V3_9FLAO</name>
<protein>
    <submittedName>
        <fullName evidence="2">Microcystin-dependent protein</fullName>
    </submittedName>
</protein>